<dbReference type="Pfam" id="PF00589">
    <property type="entry name" value="Phage_integrase"/>
    <property type="match status" value="1"/>
</dbReference>
<dbReference type="EMBL" id="JAHLQO010000004">
    <property type="protein sequence ID" value="MBU5669642.1"/>
    <property type="molecule type" value="Genomic_DNA"/>
</dbReference>
<evidence type="ECO:0000313" key="5">
    <source>
        <dbReference type="Proteomes" id="UP000783742"/>
    </source>
</evidence>
<dbReference type="InterPro" id="IPR050090">
    <property type="entry name" value="Tyrosine_recombinase_XerCD"/>
</dbReference>
<sequence>MPYLWYNLINQTRSKDTMKDNEKIDVDYRNTSIENLLEDMKYDISDRTFDEYSNAVKSFFFDFIKIDSITIKDIEEVTVKDGNEWIYQMKKDGLGNSTINKKAGGLLWFYKHLISSNEYDISMNPFSTDLGSNRLKLKRYSDGIRISDDKLKELNNYFLKRRDWIGERNYLMFLIFVTTGMRHSEVLHIKIGDFFDYGDKFAVKFTGKGDKLNISEIPQGVKQILHSFIIRSDWDYTMREQSLFVAKPESNVPITKMRTTDIFKEAYRRVGLPEETRIHDLRHTYITKSIEMGLDIYDISKRVGHSSVDTTRRYDHTFRIFNNNPAEDFFSQLSGSSQENYPALKLIKGVM</sequence>
<dbReference type="Proteomes" id="UP000783742">
    <property type="component" value="Unassembled WGS sequence"/>
</dbReference>
<comment type="caution">
    <text evidence="4">The sequence shown here is derived from an EMBL/GenBank/DDBJ whole genome shotgun (WGS) entry which is preliminary data.</text>
</comment>
<dbReference type="InterPro" id="IPR002104">
    <property type="entry name" value="Integrase_catalytic"/>
</dbReference>
<feature type="domain" description="Tyr recombinase" evidence="2">
    <location>
        <begin position="141"/>
        <end position="327"/>
    </location>
</feature>
<evidence type="ECO:0000256" key="1">
    <source>
        <dbReference type="PROSITE-ProRule" id="PRU01248"/>
    </source>
</evidence>
<proteinExistence type="predicted"/>
<keyword evidence="5" id="KW-1185">Reference proteome</keyword>
<evidence type="ECO:0000313" key="4">
    <source>
        <dbReference type="EMBL" id="MBU5669642.1"/>
    </source>
</evidence>
<reference evidence="4 5" key="1">
    <citation type="submission" date="2021-06" db="EMBL/GenBank/DDBJ databases">
        <authorList>
            <person name="Sun Q."/>
            <person name="Li D."/>
        </authorList>
    </citation>
    <scope>NUCLEOTIDE SEQUENCE [LARGE SCALE GENOMIC DNA]</scope>
    <source>
        <strain evidence="4 5">MSJ-1</strain>
    </source>
</reference>
<evidence type="ECO:0000259" key="3">
    <source>
        <dbReference type="PROSITE" id="PS51900"/>
    </source>
</evidence>
<dbReference type="PANTHER" id="PTHR30349">
    <property type="entry name" value="PHAGE INTEGRASE-RELATED"/>
    <property type="match status" value="1"/>
</dbReference>
<gene>
    <name evidence="4" type="ORF">KQI68_07285</name>
</gene>
<evidence type="ECO:0000259" key="2">
    <source>
        <dbReference type="PROSITE" id="PS51898"/>
    </source>
</evidence>
<name>A0ABS6FHJ1_9FIRM</name>
<accession>A0ABS6FHJ1</accession>
<dbReference type="InterPro" id="IPR044068">
    <property type="entry name" value="CB"/>
</dbReference>
<feature type="domain" description="Core-binding (CB)" evidence="3">
    <location>
        <begin position="31"/>
        <end position="114"/>
    </location>
</feature>
<dbReference type="CDD" id="cd00397">
    <property type="entry name" value="DNA_BRE_C"/>
    <property type="match status" value="1"/>
</dbReference>
<dbReference type="PROSITE" id="PS51898">
    <property type="entry name" value="TYR_RECOMBINASE"/>
    <property type="match status" value="1"/>
</dbReference>
<dbReference type="PROSITE" id="PS51900">
    <property type="entry name" value="CB"/>
    <property type="match status" value="1"/>
</dbReference>
<keyword evidence="1" id="KW-0238">DNA-binding</keyword>
<organism evidence="4 5">
    <name type="scientific">Peptoniphilus ovalis</name>
    <dbReference type="NCBI Taxonomy" id="2841503"/>
    <lineage>
        <taxon>Bacteria</taxon>
        <taxon>Bacillati</taxon>
        <taxon>Bacillota</taxon>
        <taxon>Tissierellia</taxon>
        <taxon>Tissierellales</taxon>
        <taxon>Peptoniphilaceae</taxon>
        <taxon>Peptoniphilus</taxon>
    </lineage>
</organism>
<dbReference type="PANTHER" id="PTHR30349:SF64">
    <property type="entry name" value="PROPHAGE INTEGRASE INTD-RELATED"/>
    <property type="match status" value="1"/>
</dbReference>
<dbReference type="RefSeq" id="WP_216549476.1">
    <property type="nucleotide sequence ID" value="NZ_JAHLQO010000004.1"/>
</dbReference>
<protein>
    <submittedName>
        <fullName evidence="4">Tyrosine-type recombinase/integrase</fullName>
    </submittedName>
</protein>